<name>A0A5B7CJV8_PORTR</name>
<feature type="region of interest" description="Disordered" evidence="1">
    <location>
        <begin position="1"/>
        <end position="92"/>
    </location>
</feature>
<organism evidence="2 3">
    <name type="scientific">Portunus trituberculatus</name>
    <name type="common">Swimming crab</name>
    <name type="synonym">Neptunus trituberculatus</name>
    <dbReference type="NCBI Taxonomy" id="210409"/>
    <lineage>
        <taxon>Eukaryota</taxon>
        <taxon>Metazoa</taxon>
        <taxon>Ecdysozoa</taxon>
        <taxon>Arthropoda</taxon>
        <taxon>Crustacea</taxon>
        <taxon>Multicrustacea</taxon>
        <taxon>Malacostraca</taxon>
        <taxon>Eumalacostraca</taxon>
        <taxon>Eucarida</taxon>
        <taxon>Decapoda</taxon>
        <taxon>Pleocyemata</taxon>
        <taxon>Brachyura</taxon>
        <taxon>Eubrachyura</taxon>
        <taxon>Portunoidea</taxon>
        <taxon>Portunidae</taxon>
        <taxon>Portuninae</taxon>
        <taxon>Portunus</taxon>
    </lineage>
</organism>
<gene>
    <name evidence="2" type="ORF">E2C01_002637</name>
</gene>
<accession>A0A5B7CJV8</accession>
<evidence type="ECO:0000256" key="1">
    <source>
        <dbReference type="SAM" id="MobiDB-lite"/>
    </source>
</evidence>
<evidence type="ECO:0000313" key="2">
    <source>
        <dbReference type="EMBL" id="MPC10012.1"/>
    </source>
</evidence>
<evidence type="ECO:0000313" key="3">
    <source>
        <dbReference type="Proteomes" id="UP000324222"/>
    </source>
</evidence>
<dbReference type="EMBL" id="VSRR010000097">
    <property type="protein sequence ID" value="MPC10012.1"/>
    <property type="molecule type" value="Genomic_DNA"/>
</dbReference>
<comment type="caution">
    <text evidence="2">The sequence shown here is derived from an EMBL/GenBank/DDBJ whole genome shotgun (WGS) entry which is preliminary data.</text>
</comment>
<reference evidence="2 3" key="1">
    <citation type="submission" date="2019-05" db="EMBL/GenBank/DDBJ databases">
        <title>Another draft genome of Portunus trituberculatus and its Hox gene families provides insights of decapod evolution.</title>
        <authorList>
            <person name="Jeong J.-H."/>
            <person name="Song I."/>
            <person name="Kim S."/>
            <person name="Choi T."/>
            <person name="Kim D."/>
            <person name="Ryu S."/>
            <person name="Kim W."/>
        </authorList>
    </citation>
    <scope>NUCLEOTIDE SEQUENCE [LARGE SCALE GENOMIC DNA]</scope>
    <source>
        <tissue evidence="2">Muscle</tissue>
    </source>
</reference>
<dbReference type="Proteomes" id="UP000324222">
    <property type="component" value="Unassembled WGS sequence"/>
</dbReference>
<dbReference type="AlphaFoldDB" id="A0A5B7CJV8"/>
<protein>
    <submittedName>
        <fullName evidence="2">Uncharacterized protein</fullName>
    </submittedName>
</protein>
<sequence length="92" mass="10224">MHQYEQVWQVRTSEARLSRLPTAANTEHRKQRVEEDSHRPPASPSLHTVREGSGSGGGGGTSSTYKSCGQLTRKLTSTERRNFGYHLPNNSS</sequence>
<feature type="compositionally biased region" description="Polar residues" evidence="1">
    <location>
        <begin position="65"/>
        <end position="75"/>
    </location>
</feature>
<keyword evidence="3" id="KW-1185">Reference proteome</keyword>
<proteinExistence type="predicted"/>
<feature type="compositionally biased region" description="Basic and acidic residues" evidence="1">
    <location>
        <begin position="26"/>
        <end position="39"/>
    </location>
</feature>